<dbReference type="GO" id="GO:0005886">
    <property type="term" value="C:plasma membrane"/>
    <property type="evidence" value="ECO:0007669"/>
    <property type="project" value="EnsemblFungi"/>
</dbReference>
<dbReference type="Gene3D" id="1.20.1250.20">
    <property type="entry name" value="MFS general substrate transporter like domains"/>
    <property type="match status" value="1"/>
</dbReference>
<dbReference type="GO" id="GO:0000297">
    <property type="term" value="F:spermine transmembrane transporter activity"/>
    <property type="evidence" value="ECO:0007669"/>
    <property type="project" value="EnsemblFungi"/>
</dbReference>
<keyword evidence="3 6" id="KW-1133">Transmembrane helix</keyword>
<feature type="transmembrane region" description="Helical" evidence="6">
    <location>
        <begin position="172"/>
        <end position="193"/>
    </location>
</feature>
<accession>A0A1E3NRC9</accession>
<evidence type="ECO:0000313" key="9">
    <source>
        <dbReference type="Proteomes" id="UP000094455"/>
    </source>
</evidence>
<dbReference type="PANTHER" id="PTHR23502">
    <property type="entry name" value="MAJOR FACILITATOR SUPERFAMILY"/>
    <property type="match status" value="1"/>
</dbReference>
<feature type="transmembrane region" description="Helical" evidence="6">
    <location>
        <begin position="239"/>
        <end position="259"/>
    </location>
</feature>
<protein>
    <recommendedName>
        <fullName evidence="7">Major facilitator superfamily (MFS) profile domain-containing protein</fullName>
    </recommendedName>
</protein>
<feature type="transmembrane region" description="Helical" evidence="6">
    <location>
        <begin position="295"/>
        <end position="317"/>
    </location>
</feature>
<dbReference type="STRING" id="763406.A0A1E3NRC9"/>
<dbReference type="InterPro" id="IPR011701">
    <property type="entry name" value="MFS"/>
</dbReference>
<dbReference type="InterPro" id="IPR005829">
    <property type="entry name" value="Sugar_transporter_CS"/>
</dbReference>
<feature type="transmembrane region" description="Helical" evidence="6">
    <location>
        <begin position="444"/>
        <end position="464"/>
    </location>
</feature>
<evidence type="ECO:0000259" key="7">
    <source>
        <dbReference type="PROSITE" id="PS50850"/>
    </source>
</evidence>
<feature type="region of interest" description="Disordered" evidence="5">
    <location>
        <begin position="632"/>
        <end position="651"/>
    </location>
</feature>
<dbReference type="SUPFAM" id="SSF103473">
    <property type="entry name" value="MFS general substrate transporter"/>
    <property type="match status" value="1"/>
</dbReference>
<keyword evidence="4 6" id="KW-0472">Membrane</keyword>
<dbReference type="GeneID" id="30176946"/>
<dbReference type="PROSITE" id="PS50850">
    <property type="entry name" value="MFS"/>
    <property type="match status" value="1"/>
</dbReference>
<proteinExistence type="predicted"/>
<dbReference type="GO" id="GO:0015606">
    <property type="term" value="F:spermidine transmembrane transporter activity"/>
    <property type="evidence" value="ECO:0007669"/>
    <property type="project" value="EnsemblFungi"/>
</dbReference>
<dbReference type="Proteomes" id="UP000094455">
    <property type="component" value="Unassembled WGS sequence"/>
</dbReference>
<feature type="transmembrane region" description="Helical" evidence="6">
    <location>
        <begin position="376"/>
        <end position="395"/>
    </location>
</feature>
<feature type="domain" description="Major facilitator superfamily (MFS) profile" evidence="7">
    <location>
        <begin position="174"/>
        <end position="616"/>
    </location>
</feature>
<dbReference type="EMBL" id="KV454001">
    <property type="protein sequence ID" value="ODQ48636.1"/>
    <property type="molecule type" value="Genomic_DNA"/>
</dbReference>
<evidence type="ECO:0000313" key="8">
    <source>
        <dbReference type="EMBL" id="ODQ48636.1"/>
    </source>
</evidence>
<dbReference type="AlphaFoldDB" id="A0A1E3NRC9"/>
<reference evidence="8 9" key="1">
    <citation type="journal article" date="2016" name="Proc. Natl. Acad. Sci. U.S.A.">
        <title>Comparative genomics of biotechnologically important yeasts.</title>
        <authorList>
            <person name="Riley R."/>
            <person name="Haridas S."/>
            <person name="Wolfe K.H."/>
            <person name="Lopes M.R."/>
            <person name="Hittinger C.T."/>
            <person name="Goeker M."/>
            <person name="Salamov A.A."/>
            <person name="Wisecaver J.H."/>
            <person name="Long T.M."/>
            <person name="Calvey C.H."/>
            <person name="Aerts A.L."/>
            <person name="Barry K.W."/>
            <person name="Choi C."/>
            <person name="Clum A."/>
            <person name="Coughlan A.Y."/>
            <person name="Deshpande S."/>
            <person name="Douglass A.P."/>
            <person name="Hanson S.J."/>
            <person name="Klenk H.-P."/>
            <person name="LaButti K.M."/>
            <person name="Lapidus A."/>
            <person name="Lindquist E.A."/>
            <person name="Lipzen A.M."/>
            <person name="Meier-Kolthoff J.P."/>
            <person name="Ohm R.A."/>
            <person name="Otillar R.P."/>
            <person name="Pangilinan J.L."/>
            <person name="Peng Y."/>
            <person name="Rokas A."/>
            <person name="Rosa C.A."/>
            <person name="Scheuner C."/>
            <person name="Sibirny A.A."/>
            <person name="Slot J.C."/>
            <person name="Stielow J.B."/>
            <person name="Sun H."/>
            <person name="Kurtzman C.P."/>
            <person name="Blackwell M."/>
            <person name="Grigoriev I.V."/>
            <person name="Jeffries T.W."/>
        </authorList>
    </citation>
    <scope>NUCLEOTIDE SEQUENCE [LARGE SCALE GENOMIC DNA]</scope>
    <source>
        <strain evidence="8 9">NRRL Y-2026</strain>
    </source>
</reference>
<dbReference type="PROSITE" id="PS00216">
    <property type="entry name" value="SUGAR_TRANSPORT_1"/>
    <property type="match status" value="1"/>
</dbReference>
<keyword evidence="9" id="KW-1185">Reference proteome</keyword>
<dbReference type="OrthoDB" id="3936150at2759"/>
<dbReference type="GO" id="GO:0000329">
    <property type="term" value="C:fungal-type vacuole membrane"/>
    <property type="evidence" value="ECO:0007669"/>
    <property type="project" value="EnsemblFungi"/>
</dbReference>
<feature type="compositionally biased region" description="Polar residues" evidence="5">
    <location>
        <begin position="1"/>
        <end position="22"/>
    </location>
</feature>
<sequence length="651" mass="72581">MSAGDSQSSISRYESATESFQDAGTGLPAENPFTTRIAEGNQDYADVESEAEPYHPRPASSLASDGGLQLTKTVTLRSKVPAPANEEEFQREAQNNEEEYEDELADELEREATSISNLTRILTGHRAQKEEPEEKGLEEKDPEIVGYDPRKVDWDSPDDPDCPFNWPSWKRWYCTMTTAFLCLVITLGSSVYVDAIPEMQKKWGISQTLGLAGLTFYLVGLAFGPAIAAPLSELFGRKIVYCGSLPISMLFIMGVGLSTKIREVLVLRFFAGLTSSGALAIAGGTINDVWRPQEIGVAMTLFCLAPLAGPVIGPIIGGFVAQNKASEDPHRIGGLRWTMWVNLFFAATVFIPLYVMPETYKPIIMKKRLLKRGKKIYKAMGLMQFLTAIVFITLLKPVEMLFVEPIVLVFSIYTAFVFAVLFGFFEAFPVIFRGIYRWELGVSGLPFLGVGVGLLMGAAVYVYMDKFIFYKKWPDGYVGMKDKEGNQIPPTPESRLLPCKVGSLTFAPSLFWLAWTSRTSVHWMAPIASGALFGFSLVLIFFSILTYFAMAYPPISVASALAANNMTRYIVSSVFPLFTVQMMENLHVYWGVSVFAFIAIAMIPVPWMFSMYGERLRKRSKYGWHSVLKQMQQEKEGKTLEEDSESNDSKV</sequence>
<name>A0A1E3NRC9_9ASCO</name>
<gene>
    <name evidence="8" type="ORF">PICMEDRAFT_14177</name>
</gene>
<feature type="region of interest" description="Disordered" evidence="5">
    <location>
        <begin position="1"/>
        <end position="107"/>
    </location>
</feature>
<keyword evidence="2 6" id="KW-0812">Transmembrane</keyword>
<dbReference type="RefSeq" id="XP_019019749.1">
    <property type="nucleotide sequence ID" value="XM_019160259.1"/>
</dbReference>
<feature type="transmembrane region" description="Helical" evidence="6">
    <location>
        <begin position="265"/>
        <end position="283"/>
    </location>
</feature>
<feature type="transmembrane region" description="Helical" evidence="6">
    <location>
        <begin position="588"/>
        <end position="609"/>
    </location>
</feature>
<evidence type="ECO:0000256" key="2">
    <source>
        <dbReference type="ARBA" id="ARBA00022692"/>
    </source>
</evidence>
<evidence type="ECO:0000256" key="4">
    <source>
        <dbReference type="ARBA" id="ARBA00023136"/>
    </source>
</evidence>
<feature type="transmembrane region" description="Helical" evidence="6">
    <location>
        <begin position="407"/>
        <end position="432"/>
    </location>
</feature>
<comment type="subcellular location">
    <subcellularLocation>
        <location evidence="1">Membrane</location>
        <topology evidence="1">Multi-pass membrane protein</topology>
    </subcellularLocation>
</comment>
<dbReference type="GO" id="GO:0140115">
    <property type="term" value="P:export across plasma membrane"/>
    <property type="evidence" value="ECO:0007669"/>
    <property type="project" value="UniProtKB-ARBA"/>
</dbReference>
<evidence type="ECO:0000256" key="3">
    <source>
        <dbReference type="ARBA" id="ARBA00022989"/>
    </source>
</evidence>
<evidence type="ECO:0000256" key="5">
    <source>
        <dbReference type="SAM" id="MobiDB-lite"/>
    </source>
</evidence>
<evidence type="ECO:0000256" key="1">
    <source>
        <dbReference type="ARBA" id="ARBA00004141"/>
    </source>
</evidence>
<dbReference type="GO" id="GO:0042908">
    <property type="term" value="P:xenobiotic transport"/>
    <property type="evidence" value="ECO:0007669"/>
    <property type="project" value="UniProtKB-ARBA"/>
</dbReference>
<feature type="transmembrane region" description="Helical" evidence="6">
    <location>
        <begin position="337"/>
        <end position="355"/>
    </location>
</feature>
<feature type="compositionally biased region" description="Acidic residues" evidence="5">
    <location>
        <begin position="85"/>
        <end position="107"/>
    </location>
</feature>
<dbReference type="InterPro" id="IPR036259">
    <property type="entry name" value="MFS_trans_sf"/>
</dbReference>
<evidence type="ECO:0000256" key="6">
    <source>
        <dbReference type="SAM" id="Phobius"/>
    </source>
</evidence>
<dbReference type="InterPro" id="IPR020846">
    <property type="entry name" value="MFS_dom"/>
</dbReference>
<dbReference type="Pfam" id="PF07690">
    <property type="entry name" value="MFS_1"/>
    <property type="match status" value="1"/>
</dbReference>
<feature type="transmembrane region" description="Helical" evidence="6">
    <location>
        <begin position="527"/>
        <end position="550"/>
    </location>
</feature>
<organism evidence="8 9">
    <name type="scientific">Pichia membranifaciens NRRL Y-2026</name>
    <dbReference type="NCBI Taxonomy" id="763406"/>
    <lineage>
        <taxon>Eukaryota</taxon>
        <taxon>Fungi</taxon>
        <taxon>Dikarya</taxon>
        <taxon>Ascomycota</taxon>
        <taxon>Saccharomycotina</taxon>
        <taxon>Pichiomycetes</taxon>
        <taxon>Pichiales</taxon>
        <taxon>Pichiaceae</taxon>
        <taxon>Pichia</taxon>
    </lineage>
</organism>
<dbReference type="PANTHER" id="PTHR23502:SF38">
    <property type="entry name" value="POLYAMINE TRANSPORTER 4"/>
    <property type="match status" value="1"/>
</dbReference>
<feature type="transmembrane region" description="Helical" evidence="6">
    <location>
        <begin position="205"/>
        <end position="227"/>
    </location>
</feature>
<dbReference type="CDD" id="cd17323">
    <property type="entry name" value="MFS_Tpo1_MDR_like"/>
    <property type="match status" value="1"/>
</dbReference>